<evidence type="ECO:0000256" key="1">
    <source>
        <dbReference type="PROSITE-ProRule" id="PRU00176"/>
    </source>
</evidence>
<dbReference type="PROSITE" id="PS50102">
    <property type="entry name" value="RRM"/>
    <property type="match status" value="1"/>
</dbReference>
<sequence length="308" mass="32718">MCLPSIHANPRIKDHPSPIILHHTHILSPQSSTQLLCYSKMYTVVVTNISPEVTKAQLENFFSFCGKIDTTDITDAVDNTTGAKTQTATVRFAEEEAAKTALLLTDTQLGSTKVVIEKGEGLSGEGSAAATSAAGSDSDDVPQEAKPKAAVLAEIISHGYVLSDKALQHATELDQKHGISSRFSKFLTDIDTKYNLSDRATSTAQAADQKYNIREHLQNTHGLMHRYFEKALDNSAGSQVRKFYADASKTAADIHGEAKRLAAIREGQNTGSTVEGGATTEGTSAAVSQDEKAAPVAAGAADSLNATQ</sequence>
<dbReference type="RefSeq" id="XP_064766988.1">
    <property type="nucleotide sequence ID" value="XM_064913288.1"/>
</dbReference>
<protein>
    <submittedName>
        <fullName evidence="4">Actin cytoskeleton protein</fullName>
    </submittedName>
</protein>
<feature type="compositionally biased region" description="Low complexity" evidence="2">
    <location>
        <begin position="125"/>
        <end position="136"/>
    </location>
</feature>
<comment type="caution">
    <text evidence="4">The sequence shown here is derived from an EMBL/GenBank/DDBJ whole genome shotgun (WGS) entry which is preliminary data.</text>
</comment>
<name>A0ABR1F284_9ASCO</name>
<feature type="domain" description="RRM" evidence="3">
    <location>
        <begin position="42"/>
        <end position="121"/>
    </location>
</feature>
<dbReference type="Gene3D" id="3.30.70.330">
    <property type="match status" value="1"/>
</dbReference>
<dbReference type="EMBL" id="JBBJBU010000010">
    <property type="protein sequence ID" value="KAK7203955.1"/>
    <property type="molecule type" value="Genomic_DNA"/>
</dbReference>
<dbReference type="PANTHER" id="PTHR32343:SF10">
    <property type="entry name" value="RNA-BINDING REGION RNP-1 DOMAIN-CONTAINING PROTEIN"/>
    <property type="match status" value="1"/>
</dbReference>
<feature type="region of interest" description="Disordered" evidence="2">
    <location>
        <begin position="266"/>
        <end position="308"/>
    </location>
</feature>
<dbReference type="Proteomes" id="UP001498771">
    <property type="component" value="Unassembled WGS sequence"/>
</dbReference>
<evidence type="ECO:0000313" key="5">
    <source>
        <dbReference type="Proteomes" id="UP001498771"/>
    </source>
</evidence>
<gene>
    <name evidence="4" type="ORF">BZA70DRAFT_282494</name>
</gene>
<keyword evidence="1" id="KW-0694">RNA-binding</keyword>
<dbReference type="InterPro" id="IPR000504">
    <property type="entry name" value="RRM_dom"/>
</dbReference>
<evidence type="ECO:0000256" key="2">
    <source>
        <dbReference type="SAM" id="MobiDB-lite"/>
    </source>
</evidence>
<reference evidence="4 5" key="1">
    <citation type="submission" date="2024-03" db="EMBL/GenBank/DDBJ databases">
        <title>Genome-scale model development and genomic sequencing of the oleaginous clade Lipomyces.</title>
        <authorList>
            <consortium name="Lawrence Berkeley National Laboratory"/>
            <person name="Czajka J.J."/>
            <person name="Han Y."/>
            <person name="Kim J."/>
            <person name="Mondo S.J."/>
            <person name="Hofstad B.A."/>
            <person name="Robles A."/>
            <person name="Haridas S."/>
            <person name="Riley R."/>
            <person name="LaButti K."/>
            <person name="Pangilinan J."/>
            <person name="Andreopoulos W."/>
            <person name="Lipzen A."/>
            <person name="Yan J."/>
            <person name="Wang M."/>
            <person name="Ng V."/>
            <person name="Grigoriev I.V."/>
            <person name="Spatafora J.W."/>
            <person name="Magnuson J.K."/>
            <person name="Baker S.E."/>
            <person name="Pomraning K.R."/>
        </authorList>
    </citation>
    <scope>NUCLEOTIDE SEQUENCE [LARGE SCALE GENOMIC DNA]</scope>
    <source>
        <strain evidence="4 5">Phaff 52-87</strain>
    </source>
</reference>
<dbReference type="PANTHER" id="PTHR32343">
    <property type="entry name" value="SERINE/ARGININE-RICH SPLICING FACTOR"/>
    <property type="match status" value="1"/>
</dbReference>
<dbReference type="GeneID" id="90038800"/>
<dbReference type="Pfam" id="PF00076">
    <property type="entry name" value="RRM_1"/>
    <property type="match status" value="1"/>
</dbReference>
<dbReference type="SUPFAM" id="SSF54928">
    <property type="entry name" value="RNA-binding domain, RBD"/>
    <property type="match status" value="1"/>
</dbReference>
<dbReference type="InterPro" id="IPR035979">
    <property type="entry name" value="RBD_domain_sf"/>
</dbReference>
<proteinExistence type="predicted"/>
<evidence type="ECO:0000313" key="4">
    <source>
        <dbReference type="EMBL" id="KAK7203955.1"/>
    </source>
</evidence>
<accession>A0ABR1F284</accession>
<evidence type="ECO:0000259" key="3">
    <source>
        <dbReference type="PROSITE" id="PS50102"/>
    </source>
</evidence>
<keyword evidence="5" id="KW-1185">Reference proteome</keyword>
<dbReference type="SMART" id="SM00360">
    <property type="entry name" value="RRM"/>
    <property type="match status" value="1"/>
</dbReference>
<dbReference type="InterPro" id="IPR012677">
    <property type="entry name" value="Nucleotide-bd_a/b_plait_sf"/>
</dbReference>
<organism evidence="4 5">
    <name type="scientific">Myxozyma melibiosi</name>
    <dbReference type="NCBI Taxonomy" id="54550"/>
    <lineage>
        <taxon>Eukaryota</taxon>
        <taxon>Fungi</taxon>
        <taxon>Dikarya</taxon>
        <taxon>Ascomycota</taxon>
        <taxon>Saccharomycotina</taxon>
        <taxon>Lipomycetes</taxon>
        <taxon>Lipomycetales</taxon>
        <taxon>Lipomycetaceae</taxon>
        <taxon>Myxozyma</taxon>
    </lineage>
</organism>
<feature type="region of interest" description="Disordered" evidence="2">
    <location>
        <begin position="124"/>
        <end position="144"/>
    </location>
</feature>